<evidence type="ECO:0000256" key="5">
    <source>
        <dbReference type="ARBA" id="ARBA00023154"/>
    </source>
</evidence>
<feature type="binding site" evidence="8">
    <location>
        <begin position="244"/>
        <end position="245"/>
    </location>
    <ligand>
        <name>substrate</name>
    </ligand>
</feature>
<evidence type="ECO:0000256" key="6">
    <source>
        <dbReference type="ARBA" id="ARBA00023235"/>
    </source>
</evidence>
<feature type="binding site" evidence="8">
    <location>
        <position position="88"/>
    </location>
    <ligand>
        <name>substrate</name>
    </ligand>
</feature>
<keyword evidence="6 8" id="KW-0413">Isomerase</keyword>
<comment type="catalytic activity">
    <reaction evidence="7 8">
        <text>(2S,6S)-2,6-diaminopimelate = meso-2,6-diaminopimelate</text>
        <dbReference type="Rhea" id="RHEA:15393"/>
        <dbReference type="ChEBI" id="CHEBI:57609"/>
        <dbReference type="ChEBI" id="CHEBI:57791"/>
        <dbReference type="EC" id="5.1.1.7"/>
    </reaction>
</comment>
<dbReference type="SUPFAM" id="SSF54506">
    <property type="entry name" value="Diaminopimelate epimerase-like"/>
    <property type="match status" value="2"/>
</dbReference>
<sequence length="303" mass="32026">MDGGRAEAYKIGAMIRIPFLKMHGLGNDFVVIDRRSGPARGLVLDDATIRRISDRRHGVGCDQFILIDPTDDDPIAAGGADAVMRIHNADGGEVGACGNATRCVGALLMDESGLGRATIATISGLLRASRDAEQHEAGTVTVDMGPARLDWRQIPLAAPADTLAVEAVEVGPLKLPVAVNVGNPHAVFFVDNAEAIDLTRWGPMIERHPAFPERTNVEVAHLLGPDRLRMRVWERGAGITAACGTGACATAVAAIRRGLTGRTVEILLDGGPLVITWTEDDRVLMSGPVATSFEGTLHPSLLA</sequence>
<comment type="caution">
    <text evidence="10">The sequence shown here is derived from an EMBL/GenBank/DDBJ whole genome shotgun (WGS) entry which is preliminary data.</text>
</comment>
<dbReference type="InterPro" id="IPR018510">
    <property type="entry name" value="DAP_epimerase_AS"/>
</dbReference>
<proteinExistence type="inferred from homology"/>
<dbReference type="GO" id="GO:0009089">
    <property type="term" value="P:lysine biosynthetic process via diaminopimelate"/>
    <property type="evidence" value="ECO:0007669"/>
    <property type="project" value="UniProtKB-UniRule"/>
</dbReference>
<feature type="binding site" evidence="8">
    <location>
        <position position="27"/>
    </location>
    <ligand>
        <name>substrate</name>
    </ligand>
</feature>
<evidence type="ECO:0000256" key="4">
    <source>
        <dbReference type="ARBA" id="ARBA00022605"/>
    </source>
</evidence>
<dbReference type="AlphaFoldDB" id="A0A3B9IPM8"/>
<name>A0A3B9IPM8_9PROT</name>
<evidence type="ECO:0000256" key="3">
    <source>
        <dbReference type="ARBA" id="ARBA00013080"/>
    </source>
</evidence>
<dbReference type="EC" id="5.1.1.7" evidence="3 8"/>
<comment type="subunit">
    <text evidence="8">Homodimer.</text>
</comment>
<dbReference type="Gene3D" id="3.10.310.10">
    <property type="entry name" value="Diaminopimelate Epimerase, Chain A, domain 1"/>
    <property type="match status" value="2"/>
</dbReference>
<comment type="subcellular location">
    <subcellularLocation>
        <location evidence="8">Cytoplasm</location>
    </subcellularLocation>
</comment>
<comment type="function">
    <text evidence="8">Catalyzes the stereoinversion of LL-2,6-diaminopimelate (L,L-DAP) to meso-diaminopimelate (meso-DAP), a precursor of L-lysine and an essential component of the bacterial peptidoglycan.</text>
</comment>
<organism evidence="10 11">
    <name type="scientific">Tistrella mobilis</name>
    <dbReference type="NCBI Taxonomy" id="171437"/>
    <lineage>
        <taxon>Bacteria</taxon>
        <taxon>Pseudomonadati</taxon>
        <taxon>Pseudomonadota</taxon>
        <taxon>Alphaproteobacteria</taxon>
        <taxon>Geminicoccales</taxon>
        <taxon>Geminicoccaceae</taxon>
        <taxon>Tistrella</taxon>
    </lineage>
</organism>
<dbReference type="UniPathway" id="UPA00034">
    <property type="reaction ID" value="UER00025"/>
</dbReference>
<feature type="binding site" evidence="8">
    <location>
        <begin position="234"/>
        <end position="235"/>
    </location>
    <ligand>
        <name>substrate</name>
    </ligand>
</feature>
<feature type="site" description="Could be important to modulate the pK values of the two catalytic cysteine residues" evidence="8">
    <location>
        <position position="234"/>
    </location>
</feature>
<evidence type="ECO:0000256" key="2">
    <source>
        <dbReference type="ARBA" id="ARBA00010219"/>
    </source>
</evidence>
<feature type="site" description="Could be important to modulate the pK values of the two catalytic cysteine residues" evidence="8">
    <location>
        <position position="185"/>
    </location>
</feature>
<keyword evidence="5 8" id="KW-0457">Lysine biosynthesis</keyword>
<dbReference type="NCBIfam" id="TIGR00652">
    <property type="entry name" value="DapF"/>
    <property type="match status" value="1"/>
</dbReference>
<evidence type="ECO:0000256" key="7">
    <source>
        <dbReference type="ARBA" id="ARBA00051712"/>
    </source>
</evidence>
<dbReference type="GO" id="GO:0005829">
    <property type="term" value="C:cytosol"/>
    <property type="evidence" value="ECO:0007669"/>
    <property type="project" value="TreeGrafter"/>
</dbReference>
<gene>
    <name evidence="8" type="primary">dapF</name>
    <name evidence="10" type="ORF">DCK97_17265</name>
</gene>
<evidence type="ECO:0000313" key="11">
    <source>
        <dbReference type="Proteomes" id="UP000257706"/>
    </source>
</evidence>
<dbReference type="Proteomes" id="UP000257706">
    <property type="component" value="Unassembled WGS sequence"/>
</dbReference>
<dbReference type="InterPro" id="IPR001653">
    <property type="entry name" value="DAP_epimerase_DapF"/>
</dbReference>
<keyword evidence="4 8" id="KW-0028">Amino-acid biosynthesis</keyword>
<feature type="active site" description="Proton acceptor" evidence="8">
    <location>
        <position position="243"/>
    </location>
</feature>
<dbReference type="PROSITE" id="PS01326">
    <property type="entry name" value="DAP_EPIMERASE"/>
    <property type="match status" value="1"/>
</dbReference>
<dbReference type="PANTHER" id="PTHR31689">
    <property type="entry name" value="DIAMINOPIMELATE EPIMERASE, CHLOROPLASTIC"/>
    <property type="match status" value="1"/>
</dbReference>
<comment type="similarity">
    <text evidence="2 8">Belongs to the diaminopimelate epimerase family.</text>
</comment>
<evidence type="ECO:0000256" key="9">
    <source>
        <dbReference type="PROSITE-ProRule" id="PRU10125"/>
    </source>
</evidence>
<evidence type="ECO:0000313" key="10">
    <source>
        <dbReference type="EMBL" id="HAE49169.1"/>
    </source>
</evidence>
<comment type="pathway">
    <text evidence="1 8">Amino-acid biosynthesis; L-lysine biosynthesis via DAP pathway; DL-2,6-diaminopimelate from LL-2,6-diaminopimelate: step 1/1.</text>
</comment>
<evidence type="ECO:0000256" key="1">
    <source>
        <dbReference type="ARBA" id="ARBA00005196"/>
    </source>
</evidence>
<feature type="binding site" evidence="8">
    <location>
        <position position="216"/>
    </location>
    <ligand>
        <name>substrate</name>
    </ligand>
</feature>
<reference evidence="10 11" key="1">
    <citation type="journal article" date="2018" name="Nat. Biotechnol.">
        <title>A standardized bacterial taxonomy based on genome phylogeny substantially revises the tree of life.</title>
        <authorList>
            <person name="Parks D.H."/>
            <person name="Chuvochina M."/>
            <person name="Waite D.W."/>
            <person name="Rinke C."/>
            <person name="Skarshewski A."/>
            <person name="Chaumeil P.A."/>
            <person name="Hugenholtz P."/>
        </authorList>
    </citation>
    <scope>NUCLEOTIDE SEQUENCE [LARGE SCALE GENOMIC DNA]</scope>
    <source>
        <strain evidence="10">UBA8739</strain>
    </source>
</reference>
<dbReference type="EMBL" id="DMAI01000282">
    <property type="protein sequence ID" value="HAE49169.1"/>
    <property type="molecule type" value="Genomic_DNA"/>
</dbReference>
<feature type="binding site" evidence="8">
    <location>
        <begin position="98"/>
        <end position="99"/>
    </location>
    <ligand>
        <name>substrate</name>
    </ligand>
</feature>
<feature type="binding site" evidence="8">
    <location>
        <position position="183"/>
    </location>
    <ligand>
        <name>substrate</name>
    </ligand>
</feature>
<dbReference type="PANTHER" id="PTHR31689:SF0">
    <property type="entry name" value="DIAMINOPIMELATE EPIMERASE"/>
    <property type="match status" value="1"/>
</dbReference>
<protein>
    <recommendedName>
        <fullName evidence="3 8">Diaminopimelate epimerase</fullName>
        <shortName evidence="8">DAP epimerase</shortName>
        <ecNumber evidence="3 8">5.1.1.7</ecNumber>
    </recommendedName>
    <alternativeName>
        <fullName evidence="8">PLP-independent amino acid racemase</fullName>
    </alternativeName>
</protein>
<dbReference type="GO" id="GO:0008837">
    <property type="term" value="F:diaminopimelate epimerase activity"/>
    <property type="evidence" value="ECO:0007669"/>
    <property type="project" value="UniProtKB-UniRule"/>
</dbReference>
<dbReference type="HAMAP" id="MF_00197">
    <property type="entry name" value="DAP_epimerase"/>
    <property type="match status" value="1"/>
</dbReference>
<evidence type="ECO:0000256" key="8">
    <source>
        <dbReference type="HAMAP-Rule" id="MF_00197"/>
    </source>
</evidence>
<feature type="active site" description="Proton donor" evidence="8">
    <location>
        <position position="97"/>
    </location>
</feature>
<dbReference type="Pfam" id="PF01678">
    <property type="entry name" value="DAP_epimerase"/>
    <property type="match status" value="2"/>
</dbReference>
<feature type="active site" evidence="9">
    <location>
        <position position="97"/>
    </location>
</feature>
<feature type="binding site" evidence="8">
    <location>
        <position position="63"/>
    </location>
    <ligand>
        <name>substrate</name>
    </ligand>
</feature>
<keyword evidence="8" id="KW-0963">Cytoplasm</keyword>
<accession>A0A3B9IPM8</accession>